<accession>A0A645GIF8</accession>
<proteinExistence type="predicted"/>
<evidence type="ECO:0000313" key="3">
    <source>
        <dbReference type="EMBL" id="MPN23513.1"/>
    </source>
</evidence>
<gene>
    <name evidence="3" type="primary">puuR_22</name>
    <name evidence="3" type="ORF">SDC9_170901</name>
</gene>
<keyword evidence="1" id="KW-0238">DNA-binding</keyword>
<evidence type="ECO:0000256" key="1">
    <source>
        <dbReference type="ARBA" id="ARBA00023125"/>
    </source>
</evidence>
<dbReference type="PANTHER" id="PTHR46797">
    <property type="entry name" value="HTH-TYPE TRANSCRIPTIONAL REGULATOR"/>
    <property type="match status" value="1"/>
</dbReference>
<dbReference type="PANTHER" id="PTHR46797:SF1">
    <property type="entry name" value="METHYLPHOSPHONATE SYNTHASE"/>
    <property type="match status" value="1"/>
</dbReference>
<reference evidence="3" key="1">
    <citation type="submission" date="2019-08" db="EMBL/GenBank/DDBJ databases">
        <authorList>
            <person name="Kucharzyk K."/>
            <person name="Murdoch R.W."/>
            <person name="Higgins S."/>
            <person name="Loffler F."/>
        </authorList>
    </citation>
    <scope>NUCLEOTIDE SEQUENCE</scope>
</reference>
<dbReference type="InterPro" id="IPR050807">
    <property type="entry name" value="TransReg_Diox_bact_type"/>
</dbReference>
<comment type="caution">
    <text evidence="3">The sequence shown here is derived from an EMBL/GenBank/DDBJ whole genome shotgun (WGS) entry which is preliminary data.</text>
</comment>
<dbReference type="PROSITE" id="PS50943">
    <property type="entry name" value="HTH_CROC1"/>
    <property type="match status" value="1"/>
</dbReference>
<dbReference type="InterPro" id="IPR001387">
    <property type="entry name" value="Cro/C1-type_HTH"/>
</dbReference>
<dbReference type="SUPFAM" id="SSF51182">
    <property type="entry name" value="RmlC-like cupins"/>
    <property type="match status" value="1"/>
</dbReference>
<dbReference type="GO" id="GO:0003677">
    <property type="term" value="F:DNA binding"/>
    <property type="evidence" value="ECO:0007669"/>
    <property type="project" value="UniProtKB-KW"/>
</dbReference>
<dbReference type="InterPro" id="IPR011051">
    <property type="entry name" value="RmlC_Cupin_sf"/>
</dbReference>
<dbReference type="CDD" id="cd02209">
    <property type="entry name" value="cupin_XRE_C"/>
    <property type="match status" value="1"/>
</dbReference>
<evidence type="ECO:0000259" key="2">
    <source>
        <dbReference type="PROSITE" id="PS50943"/>
    </source>
</evidence>
<organism evidence="3">
    <name type="scientific">bioreactor metagenome</name>
    <dbReference type="NCBI Taxonomy" id="1076179"/>
    <lineage>
        <taxon>unclassified sequences</taxon>
        <taxon>metagenomes</taxon>
        <taxon>ecological metagenomes</taxon>
    </lineage>
</organism>
<dbReference type="InterPro" id="IPR013096">
    <property type="entry name" value="Cupin_2"/>
</dbReference>
<dbReference type="GO" id="GO:0005829">
    <property type="term" value="C:cytosol"/>
    <property type="evidence" value="ECO:0007669"/>
    <property type="project" value="TreeGrafter"/>
</dbReference>
<dbReference type="CDD" id="cd00093">
    <property type="entry name" value="HTH_XRE"/>
    <property type="match status" value="1"/>
</dbReference>
<dbReference type="GO" id="GO:0003700">
    <property type="term" value="F:DNA-binding transcription factor activity"/>
    <property type="evidence" value="ECO:0007669"/>
    <property type="project" value="TreeGrafter"/>
</dbReference>
<dbReference type="Pfam" id="PF01381">
    <property type="entry name" value="HTH_3"/>
    <property type="match status" value="1"/>
</dbReference>
<dbReference type="InterPro" id="IPR014710">
    <property type="entry name" value="RmlC-like_jellyroll"/>
</dbReference>
<dbReference type="Pfam" id="PF07883">
    <property type="entry name" value="Cupin_2"/>
    <property type="match status" value="1"/>
</dbReference>
<dbReference type="Gene3D" id="1.10.260.40">
    <property type="entry name" value="lambda repressor-like DNA-binding domains"/>
    <property type="match status" value="1"/>
</dbReference>
<feature type="domain" description="HTH cro/C1-type" evidence="2">
    <location>
        <begin position="1"/>
        <end position="38"/>
    </location>
</feature>
<sequence>MAGVTPSLISQIENDKANPSLSTLMALAKSLNTEVVSFFDGKPAKSSSPVVRSTERVRLNSADDWATYLLTNKNFDMFSANISTIKPGADSIRYPEMHPKNLTTGHEFGFVLSGKIEITLENEIYVLNVGDSICFEAQKQHRITNSSNSDALVIWVNTTYPIDKPADRIPKSRHD</sequence>
<protein>
    <submittedName>
        <fullName evidence="3">HTH-type transcriptional regulator PuuR</fullName>
    </submittedName>
</protein>
<dbReference type="Gene3D" id="2.60.120.10">
    <property type="entry name" value="Jelly Rolls"/>
    <property type="match status" value="1"/>
</dbReference>
<dbReference type="EMBL" id="VSSQ01072050">
    <property type="protein sequence ID" value="MPN23513.1"/>
    <property type="molecule type" value="Genomic_DNA"/>
</dbReference>
<dbReference type="AlphaFoldDB" id="A0A645GIF8"/>
<dbReference type="InterPro" id="IPR010982">
    <property type="entry name" value="Lambda_DNA-bd_dom_sf"/>
</dbReference>
<name>A0A645GIF8_9ZZZZ</name>